<gene>
    <name evidence="1" type="ORF">MHBO_002024</name>
</gene>
<reference evidence="1 2" key="1">
    <citation type="journal article" date="2024" name="BMC Biol.">
        <title>Comparative genomics of Ascetosporea gives new insight into the evolutionary basis for animal parasitism in Rhizaria.</title>
        <authorList>
            <person name="Hiltunen Thoren M."/>
            <person name="Onut-Brannstrom I."/>
            <person name="Alfjorden A."/>
            <person name="Peckova H."/>
            <person name="Swords F."/>
            <person name="Hooper C."/>
            <person name="Holzer A.S."/>
            <person name="Bass D."/>
            <person name="Burki F."/>
        </authorList>
    </citation>
    <scope>NUCLEOTIDE SEQUENCE [LARGE SCALE GENOMIC DNA]</scope>
    <source>
        <strain evidence="1">20-A016</strain>
    </source>
</reference>
<evidence type="ECO:0000313" key="2">
    <source>
        <dbReference type="Proteomes" id="UP001439008"/>
    </source>
</evidence>
<protein>
    <submittedName>
        <fullName evidence="1">Uncharacterized protein</fullName>
    </submittedName>
</protein>
<dbReference type="EMBL" id="JBDODL010000620">
    <property type="protein sequence ID" value="MES1920344.1"/>
    <property type="molecule type" value="Genomic_DNA"/>
</dbReference>
<comment type="caution">
    <text evidence="1">The sequence shown here is derived from an EMBL/GenBank/DDBJ whole genome shotgun (WGS) entry which is preliminary data.</text>
</comment>
<dbReference type="Proteomes" id="UP001439008">
    <property type="component" value="Unassembled WGS sequence"/>
</dbReference>
<proteinExistence type="predicted"/>
<sequence>MDNEFIKASNKNSEDLKAKILALQEVGDIPAIFLHLNDFFFNNGSLAALGDLKFASEIKETPDEQPKYQQPVVIPESVFDVKDMMDTLIRELNDLIPKYKHLFELRKEFCRNAKEAAGTTNIGDTTNKLMQSFKELTEKLNRPPNFTIPLLSETSIEASFINHFFVMLNEQTVTYVPKILFLADKVTAKYQKMTFDLTVDMFAHLFKADKPGDPVSKDGIAFLRSVQAVHLRSIHDGEIFEMIGSKMHGTAISSQINEETQEMLEEALQEEKTEFSDLSKHPYPQHPYREKFANLGKIKDIVETVKVYSLRTRSNLESLKKCLLEIHTSVAPSDCSLLSNELSSICPNALQKSFVALFKKFAKAIEKGCLVIDVKFGTKDSLVEELKIYCEELLVPADKVVLY</sequence>
<accession>A0ABV2AKZ6</accession>
<name>A0ABV2AKZ6_9EUKA</name>
<keyword evidence="2" id="KW-1185">Reference proteome</keyword>
<organism evidence="1 2">
    <name type="scientific">Bonamia ostreae</name>
    <dbReference type="NCBI Taxonomy" id="126728"/>
    <lineage>
        <taxon>Eukaryota</taxon>
        <taxon>Sar</taxon>
        <taxon>Rhizaria</taxon>
        <taxon>Endomyxa</taxon>
        <taxon>Ascetosporea</taxon>
        <taxon>Haplosporida</taxon>
        <taxon>Bonamia</taxon>
    </lineage>
</organism>
<evidence type="ECO:0000313" key="1">
    <source>
        <dbReference type="EMBL" id="MES1920344.1"/>
    </source>
</evidence>